<dbReference type="Gene3D" id="3.40.50.720">
    <property type="entry name" value="NAD(P)-binding Rossmann-like Domain"/>
    <property type="match status" value="1"/>
</dbReference>
<sequence length="322" mass="34703">MSALRIALVGAGSMGRNHARVIAESSRTELAVVVDPAESVGRPVADQLGSRWAADLDGIGDVDAVVVAAATEHHYRLALDVIGAGLPLLIEKPVCPSLAQTYEVLDAAEAAGTPLMCGFLERYNPAVLVARQMVEEPRFVRAERHSPYAPRIRTGVGWDLLVHDVDLISQIFGGSDPLGLSVEVGHFHPSSVPGAEDVVETSLRFDGGGIASASASRIGQRKIRTLMIQELDRMIEVDLLRRGVTSYRHTTIESDESGRGFRQATEMEVPEIVGREPLATQLDRFVDLVDGRVDADVERRSIVPAHRIVQQALDAGLSALTV</sequence>
<proteinExistence type="predicted"/>
<dbReference type="PANTHER" id="PTHR43377:SF1">
    <property type="entry name" value="BILIVERDIN REDUCTASE A"/>
    <property type="match status" value="1"/>
</dbReference>
<dbReference type="InterPro" id="IPR036291">
    <property type="entry name" value="NAD(P)-bd_dom_sf"/>
</dbReference>
<evidence type="ECO:0000313" key="5">
    <source>
        <dbReference type="Proteomes" id="UP000633601"/>
    </source>
</evidence>
<dbReference type="InterPro" id="IPR051450">
    <property type="entry name" value="Gfo/Idh/MocA_Oxidoreductases"/>
</dbReference>
<dbReference type="SUPFAM" id="SSF51735">
    <property type="entry name" value="NAD(P)-binding Rossmann-fold domains"/>
    <property type="match status" value="1"/>
</dbReference>
<dbReference type="PANTHER" id="PTHR43377">
    <property type="entry name" value="BILIVERDIN REDUCTASE A"/>
    <property type="match status" value="1"/>
</dbReference>
<comment type="caution">
    <text evidence="4">The sequence shown here is derived from an EMBL/GenBank/DDBJ whole genome shotgun (WGS) entry which is preliminary data.</text>
</comment>
<dbReference type="Gene3D" id="3.30.360.10">
    <property type="entry name" value="Dihydrodipicolinate Reductase, domain 2"/>
    <property type="match status" value="1"/>
</dbReference>
<evidence type="ECO:0000259" key="2">
    <source>
        <dbReference type="Pfam" id="PF01408"/>
    </source>
</evidence>
<reference evidence="4 5" key="1">
    <citation type="submission" date="2020-08" db="EMBL/GenBank/DDBJ databases">
        <title>A Genomic Blueprint of the Chicken Gut Microbiome.</title>
        <authorList>
            <person name="Gilroy R."/>
            <person name="Ravi A."/>
            <person name="Getino M."/>
            <person name="Pursley I."/>
            <person name="Horton D.L."/>
            <person name="Alikhan N.-F."/>
            <person name="Baker D."/>
            <person name="Gharbi K."/>
            <person name="Hall N."/>
            <person name="Watson M."/>
            <person name="Adriaenssens E.M."/>
            <person name="Foster-Nyarko E."/>
            <person name="Jarju S."/>
            <person name="Secka A."/>
            <person name="Antonio M."/>
            <person name="Oren A."/>
            <person name="Chaudhuri R."/>
            <person name="La Ragione R.M."/>
            <person name="Hildebrand F."/>
            <person name="Pallen M.J."/>
        </authorList>
    </citation>
    <scope>NUCLEOTIDE SEQUENCE [LARGE SCALE GENOMIC DNA]</scope>
    <source>
        <strain evidence="4 5">Sa2CUA8</strain>
    </source>
</reference>
<dbReference type="Pfam" id="PF22725">
    <property type="entry name" value="GFO_IDH_MocA_C3"/>
    <property type="match status" value="1"/>
</dbReference>
<evidence type="ECO:0000256" key="1">
    <source>
        <dbReference type="ARBA" id="ARBA00023027"/>
    </source>
</evidence>
<dbReference type="InterPro" id="IPR055170">
    <property type="entry name" value="GFO_IDH_MocA-like_dom"/>
</dbReference>
<dbReference type="Pfam" id="PF01408">
    <property type="entry name" value="GFO_IDH_MocA"/>
    <property type="match status" value="1"/>
</dbReference>
<protein>
    <submittedName>
        <fullName evidence="4">Gfo/Idh/MocA family oxidoreductase</fullName>
    </submittedName>
</protein>
<gene>
    <name evidence="4" type="ORF">H9640_15145</name>
</gene>
<organism evidence="4 5">
    <name type="scientific">Oerskovia gallyi</name>
    <dbReference type="NCBI Taxonomy" id="2762226"/>
    <lineage>
        <taxon>Bacteria</taxon>
        <taxon>Bacillati</taxon>
        <taxon>Actinomycetota</taxon>
        <taxon>Actinomycetes</taxon>
        <taxon>Micrococcales</taxon>
        <taxon>Cellulomonadaceae</taxon>
        <taxon>Oerskovia</taxon>
    </lineage>
</organism>
<dbReference type="EMBL" id="JACSQE010000012">
    <property type="protein sequence ID" value="MBD7999888.1"/>
    <property type="molecule type" value="Genomic_DNA"/>
</dbReference>
<dbReference type="InterPro" id="IPR000683">
    <property type="entry name" value="Gfo/Idh/MocA-like_OxRdtase_N"/>
</dbReference>
<keyword evidence="1" id="KW-0520">NAD</keyword>
<feature type="domain" description="GFO/IDH/MocA-like oxidoreductase" evidence="3">
    <location>
        <begin position="137"/>
        <end position="220"/>
    </location>
</feature>
<evidence type="ECO:0000259" key="3">
    <source>
        <dbReference type="Pfam" id="PF22725"/>
    </source>
</evidence>
<dbReference type="SUPFAM" id="SSF55347">
    <property type="entry name" value="Glyceraldehyde-3-phosphate dehydrogenase-like, C-terminal domain"/>
    <property type="match status" value="1"/>
</dbReference>
<dbReference type="Proteomes" id="UP000633601">
    <property type="component" value="Unassembled WGS sequence"/>
</dbReference>
<feature type="domain" description="Gfo/Idh/MocA-like oxidoreductase N-terminal" evidence="2">
    <location>
        <begin position="4"/>
        <end position="119"/>
    </location>
</feature>
<keyword evidence="5" id="KW-1185">Reference proteome</keyword>
<dbReference type="RefSeq" id="WP_191791595.1">
    <property type="nucleotide sequence ID" value="NZ_JACSQE010000012.1"/>
</dbReference>
<accession>A0ABR8V515</accession>
<name>A0ABR8V515_9CELL</name>
<evidence type="ECO:0000313" key="4">
    <source>
        <dbReference type="EMBL" id="MBD7999888.1"/>
    </source>
</evidence>